<dbReference type="EMBL" id="UIDG01000026">
    <property type="protein sequence ID" value="SUS04195.1"/>
    <property type="molecule type" value="Genomic_DNA"/>
</dbReference>
<gene>
    <name evidence="1" type="ORF">DF3PB_1210009</name>
</gene>
<proteinExistence type="predicted"/>
<evidence type="ECO:0000313" key="1">
    <source>
        <dbReference type="EMBL" id="SUS04195.1"/>
    </source>
</evidence>
<accession>A0A380TAN6</accession>
<organism evidence="1">
    <name type="scientific">metagenome</name>
    <dbReference type="NCBI Taxonomy" id="256318"/>
    <lineage>
        <taxon>unclassified sequences</taxon>
        <taxon>metagenomes</taxon>
    </lineage>
</organism>
<protein>
    <submittedName>
        <fullName evidence="1">Uncharacterized protein</fullName>
    </submittedName>
</protein>
<sequence>MRAGNVAKLREEGLPVPTAGAGVGSESFAFEALALELAGAADRLRLLAGALLRRLLVGTAKLHFAEDAFALHFLLQCLQRLIDVVVADDHLHGLSTLLASHIFWVREEN</sequence>
<name>A0A380TAN6_9ZZZZ</name>
<reference evidence="1" key="1">
    <citation type="submission" date="2018-07" db="EMBL/GenBank/DDBJ databases">
        <authorList>
            <person name="Quirk P.G."/>
            <person name="Krulwich T.A."/>
        </authorList>
    </citation>
    <scope>NUCLEOTIDE SEQUENCE</scope>
</reference>
<dbReference type="AlphaFoldDB" id="A0A380TAN6"/>